<evidence type="ECO:0000259" key="2">
    <source>
        <dbReference type="Pfam" id="PF02197"/>
    </source>
</evidence>
<dbReference type="GO" id="GO:0030041">
    <property type="term" value="P:actin filament polymerization"/>
    <property type="evidence" value="ECO:0007669"/>
    <property type="project" value="TreeGrafter"/>
</dbReference>
<dbReference type="Proteomes" id="UP001174909">
    <property type="component" value="Unassembled WGS sequence"/>
</dbReference>
<dbReference type="InterPro" id="IPR047501">
    <property type="entry name" value="DD_CATIP"/>
</dbReference>
<sequence>MHTMEQGVDDSGRDQDAGNGENLLEAETRAPSLPGYLPWEQDLQMVSTFLDKKEDLKDSYHEYMRQNPELRAMLADFMQALLIQKPDDVYEFARDFFAPFAKDAVPKPSYPSHHV</sequence>
<dbReference type="EMBL" id="CASHTH010002465">
    <property type="protein sequence ID" value="CAI8030233.1"/>
    <property type="molecule type" value="Genomic_DNA"/>
</dbReference>
<evidence type="ECO:0000313" key="4">
    <source>
        <dbReference type="Proteomes" id="UP001174909"/>
    </source>
</evidence>
<dbReference type="CDD" id="cd22973">
    <property type="entry name" value="DD_CATIP"/>
    <property type="match status" value="1"/>
</dbReference>
<evidence type="ECO:0000313" key="3">
    <source>
        <dbReference type="EMBL" id="CAI8030233.1"/>
    </source>
</evidence>
<organism evidence="3 4">
    <name type="scientific">Geodia barretti</name>
    <name type="common">Barrett's horny sponge</name>
    <dbReference type="NCBI Taxonomy" id="519541"/>
    <lineage>
        <taxon>Eukaryota</taxon>
        <taxon>Metazoa</taxon>
        <taxon>Porifera</taxon>
        <taxon>Demospongiae</taxon>
        <taxon>Heteroscleromorpha</taxon>
        <taxon>Tetractinellida</taxon>
        <taxon>Astrophorina</taxon>
        <taxon>Geodiidae</taxon>
        <taxon>Geodia</taxon>
    </lineage>
</organism>
<dbReference type="Pfam" id="PF02197">
    <property type="entry name" value="RIIa"/>
    <property type="match status" value="1"/>
</dbReference>
<dbReference type="PANTHER" id="PTHR15505:SF3">
    <property type="entry name" value="CILIOGENESIS-ASSOCIATED TTC17-INTERACTING PROTEIN"/>
    <property type="match status" value="1"/>
</dbReference>
<gene>
    <name evidence="3" type="ORF">GBAR_LOCUS17150</name>
</gene>
<dbReference type="Gene3D" id="1.20.890.10">
    <property type="entry name" value="cAMP-dependent protein kinase regulatory subunit, dimerization-anchoring domain"/>
    <property type="match status" value="1"/>
</dbReference>
<feature type="region of interest" description="Disordered" evidence="1">
    <location>
        <begin position="1"/>
        <end position="36"/>
    </location>
</feature>
<dbReference type="InterPro" id="IPR003117">
    <property type="entry name" value="cAMP_dep_PK_reg_su_I/II_a/b"/>
</dbReference>
<proteinExistence type="predicted"/>
<evidence type="ECO:0000256" key="1">
    <source>
        <dbReference type="SAM" id="MobiDB-lite"/>
    </source>
</evidence>
<dbReference type="SUPFAM" id="SSF47391">
    <property type="entry name" value="Dimerization-anchoring domain of cAMP-dependent PK regulatory subunit"/>
    <property type="match status" value="1"/>
</dbReference>
<protein>
    <submittedName>
        <fullName evidence="3">Ciliogenesis-associated TTC17-interacting protein</fullName>
    </submittedName>
</protein>
<comment type="caution">
    <text evidence="3">The sequence shown here is derived from an EMBL/GenBank/DDBJ whole genome shotgun (WGS) entry which is preliminary data.</text>
</comment>
<dbReference type="GO" id="GO:0044782">
    <property type="term" value="P:cilium organization"/>
    <property type="evidence" value="ECO:0007669"/>
    <property type="project" value="TreeGrafter"/>
</dbReference>
<accession>A0AA35WQM1</accession>
<reference evidence="3" key="1">
    <citation type="submission" date="2023-03" db="EMBL/GenBank/DDBJ databases">
        <authorList>
            <person name="Steffen K."/>
            <person name="Cardenas P."/>
        </authorList>
    </citation>
    <scope>NUCLEOTIDE SEQUENCE</scope>
</reference>
<dbReference type="AlphaFoldDB" id="A0AA35WQM1"/>
<dbReference type="PANTHER" id="PTHR15505">
    <property type="entry name" value="RIIA DOMAIN-CONTAINING PROTEIN 1"/>
    <property type="match status" value="1"/>
</dbReference>
<keyword evidence="4" id="KW-1185">Reference proteome</keyword>
<name>A0AA35WQM1_GEOBA</name>
<feature type="domain" description="RIIa" evidence="2">
    <location>
        <begin position="69"/>
        <end position="97"/>
    </location>
</feature>